<evidence type="ECO:0000259" key="14">
    <source>
        <dbReference type="Pfam" id="PF05173"/>
    </source>
</evidence>
<dbReference type="Pfam" id="PF05173">
    <property type="entry name" value="DapB_C"/>
    <property type="match status" value="1"/>
</dbReference>
<evidence type="ECO:0000256" key="2">
    <source>
        <dbReference type="ARBA" id="ARBA00022605"/>
    </source>
</evidence>
<evidence type="ECO:0000256" key="1">
    <source>
        <dbReference type="ARBA" id="ARBA00006642"/>
    </source>
</evidence>
<keyword evidence="7 12" id="KW-0457">Lysine biosynthesis</keyword>
<dbReference type="EC" id="1.17.1.8" evidence="9 12"/>
<dbReference type="GO" id="GO:0008839">
    <property type="term" value="F:4-hydroxy-tetrahydrodipicolinate reductase"/>
    <property type="evidence" value="ECO:0007669"/>
    <property type="project" value="UniProtKB-UniRule"/>
</dbReference>
<evidence type="ECO:0000256" key="8">
    <source>
        <dbReference type="ARBA" id="ARBA00037922"/>
    </source>
</evidence>
<comment type="caution">
    <text evidence="12">Was originally thought to be a dihydrodipicolinate reductase (DHDPR), catalyzing the conversion of dihydrodipicolinate to tetrahydrodipicolinate. However, it was shown in E.coli that the substrate of the enzymatic reaction is not dihydrodipicolinate (DHDP) but in fact (2S,4S)-4-hydroxy-2,3,4,5-tetrahydrodipicolinic acid (HTPA), the product released by the DapA-catalyzed reaction.</text>
</comment>
<comment type="caution">
    <text evidence="12">Lacks conserved residue(s) required for the propagation of feature annotation.</text>
</comment>
<feature type="domain" description="Dihydrodipicolinate reductase C-terminal" evidence="14">
    <location>
        <begin position="106"/>
        <end position="238"/>
    </location>
</feature>
<sequence>MKIALIGYGKMGKIIEKIALSRGHEIVARIDVDNMEDIHSDAFRSADAAIEFTMPKVAEENCRKALEEGVPVVCGTTGWADKMDGIKKLAEEKGKAFFWTSNFSVGVNVFFAVNKYLAKIMNGFDQYDVSMTETHHIHKLDAPSGTAVTLAEGILENLERKKSWTLAGAAPVEADSIGIEAIREGEVPGIHTIVYDSPVDSITITHSAKSREGFALGAVMAAEFIQGKKGFLSMQDMMPF</sequence>
<dbReference type="Pfam" id="PF01113">
    <property type="entry name" value="DapB_N"/>
    <property type="match status" value="1"/>
</dbReference>
<accession>A0A9D9HEV1</accession>
<feature type="binding site" evidence="12">
    <location>
        <begin position="75"/>
        <end position="77"/>
    </location>
    <ligand>
        <name>NAD(+)</name>
        <dbReference type="ChEBI" id="CHEBI:57540"/>
    </ligand>
</feature>
<dbReference type="NCBIfam" id="TIGR00036">
    <property type="entry name" value="dapB"/>
    <property type="match status" value="1"/>
</dbReference>
<evidence type="ECO:0000256" key="12">
    <source>
        <dbReference type="HAMAP-Rule" id="MF_00102"/>
    </source>
</evidence>
<feature type="binding site" evidence="12">
    <location>
        <position position="29"/>
    </location>
    <ligand>
        <name>NADP(+)</name>
        <dbReference type="ChEBI" id="CHEBI:58349"/>
    </ligand>
</feature>
<comment type="similarity">
    <text evidence="1 12">Belongs to the DapB family.</text>
</comment>
<evidence type="ECO:0000256" key="3">
    <source>
        <dbReference type="ARBA" id="ARBA00022857"/>
    </source>
</evidence>
<comment type="catalytic activity">
    <reaction evidence="10 12">
        <text>(S)-2,3,4,5-tetrahydrodipicolinate + NADP(+) + H2O = (2S,4S)-4-hydroxy-2,3,4,5-tetrahydrodipicolinate + NADPH + H(+)</text>
        <dbReference type="Rhea" id="RHEA:35331"/>
        <dbReference type="ChEBI" id="CHEBI:15377"/>
        <dbReference type="ChEBI" id="CHEBI:15378"/>
        <dbReference type="ChEBI" id="CHEBI:16845"/>
        <dbReference type="ChEBI" id="CHEBI:57783"/>
        <dbReference type="ChEBI" id="CHEBI:58349"/>
        <dbReference type="ChEBI" id="CHEBI:67139"/>
        <dbReference type="EC" id="1.17.1.8"/>
    </reaction>
</comment>
<dbReference type="GO" id="GO:0005829">
    <property type="term" value="C:cytosol"/>
    <property type="evidence" value="ECO:0007669"/>
    <property type="project" value="TreeGrafter"/>
</dbReference>
<evidence type="ECO:0000259" key="13">
    <source>
        <dbReference type="Pfam" id="PF01113"/>
    </source>
</evidence>
<dbReference type="GO" id="GO:0009089">
    <property type="term" value="P:lysine biosynthetic process via diaminopimelate"/>
    <property type="evidence" value="ECO:0007669"/>
    <property type="project" value="UniProtKB-UniRule"/>
</dbReference>
<comment type="function">
    <text evidence="12">Catalyzes the conversion of 4-hydroxy-tetrahydrodipicolinate (HTPA) to tetrahydrodipicolinate.</text>
</comment>
<dbReference type="InterPro" id="IPR000846">
    <property type="entry name" value="DapB_N"/>
</dbReference>
<reference evidence="15" key="2">
    <citation type="journal article" date="2021" name="PeerJ">
        <title>Extensive microbial diversity within the chicken gut microbiome revealed by metagenomics and culture.</title>
        <authorList>
            <person name="Gilroy R."/>
            <person name="Ravi A."/>
            <person name="Getino M."/>
            <person name="Pursley I."/>
            <person name="Horton D.L."/>
            <person name="Alikhan N.F."/>
            <person name="Baker D."/>
            <person name="Gharbi K."/>
            <person name="Hall N."/>
            <person name="Watson M."/>
            <person name="Adriaenssens E.M."/>
            <person name="Foster-Nyarko E."/>
            <person name="Jarju S."/>
            <person name="Secka A."/>
            <person name="Antonio M."/>
            <person name="Oren A."/>
            <person name="Chaudhuri R.R."/>
            <person name="La Ragione R."/>
            <person name="Hildebrand F."/>
            <person name="Pallen M.J."/>
        </authorList>
    </citation>
    <scope>NUCLEOTIDE SEQUENCE</scope>
    <source>
        <strain evidence="15">D3-1215</strain>
    </source>
</reference>
<comment type="subunit">
    <text evidence="12">Homotetramer.</text>
</comment>
<evidence type="ECO:0000313" key="16">
    <source>
        <dbReference type="Proteomes" id="UP000823637"/>
    </source>
</evidence>
<keyword evidence="3 12" id="KW-0521">NADP</keyword>
<dbReference type="GO" id="GO:0016726">
    <property type="term" value="F:oxidoreductase activity, acting on CH or CH2 groups, NAD or NADP as acceptor"/>
    <property type="evidence" value="ECO:0007669"/>
    <property type="project" value="UniProtKB-UniRule"/>
</dbReference>
<dbReference type="AlphaFoldDB" id="A0A9D9HEV1"/>
<keyword evidence="4 12" id="KW-0220">Diaminopimelate biosynthesis</keyword>
<dbReference type="EMBL" id="JADIMR010000106">
    <property type="protein sequence ID" value="MBO8447513.1"/>
    <property type="molecule type" value="Genomic_DNA"/>
</dbReference>
<evidence type="ECO:0000256" key="7">
    <source>
        <dbReference type="ARBA" id="ARBA00023154"/>
    </source>
</evidence>
<protein>
    <recommendedName>
        <fullName evidence="9 12">4-hydroxy-tetrahydrodipicolinate reductase</fullName>
        <shortName evidence="12">HTPA reductase</shortName>
        <ecNumber evidence="9 12">1.17.1.8</ecNumber>
    </recommendedName>
</protein>
<dbReference type="Gene3D" id="3.30.360.10">
    <property type="entry name" value="Dihydrodipicolinate Reductase, domain 2"/>
    <property type="match status" value="1"/>
</dbReference>
<evidence type="ECO:0000256" key="11">
    <source>
        <dbReference type="ARBA" id="ARBA00049396"/>
    </source>
</evidence>
<dbReference type="Proteomes" id="UP000823637">
    <property type="component" value="Unassembled WGS sequence"/>
</dbReference>
<reference evidence="15" key="1">
    <citation type="submission" date="2020-10" db="EMBL/GenBank/DDBJ databases">
        <authorList>
            <person name="Gilroy R."/>
        </authorList>
    </citation>
    <scope>NUCLEOTIDE SEQUENCE</scope>
    <source>
        <strain evidence="15">D3-1215</strain>
    </source>
</reference>
<keyword evidence="12" id="KW-0963">Cytoplasm</keyword>
<evidence type="ECO:0000256" key="6">
    <source>
        <dbReference type="ARBA" id="ARBA00023027"/>
    </source>
</evidence>
<dbReference type="GO" id="GO:0019877">
    <property type="term" value="P:diaminopimelate biosynthetic process"/>
    <property type="evidence" value="ECO:0007669"/>
    <property type="project" value="UniProtKB-UniRule"/>
</dbReference>
<comment type="subcellular location">
    <subcellularLocation>
        <location evidence="12">Cytoplasm</location>
    </subcellularLocation>
</comment>
<dbReference type="InterPro" id="IPR023940">
    <property type="entry name" value="DHDPR_bac"/>
</dbReference>
<evidence type="ECO:0000256" key="5">
    <source>
        <dbReference type="ARBA" id="ARBA00023002"/>
    </source>
</evidence>
<dbReference type="PANTHER" id="PTHR20836">
    <property type="entry name" value="DIHYDRODIPICOLINATE REDUCTASE"/>
    <property type="match status" value="1"/>
</dbReference>
<keyword evidence="5 12" id="KW-0560">Oxidoreductase</keyword>
<keyword evidence="6 12" id="KW-0520">NAD</keyword>
<proteinExistence type="inferred from homology"/>
<dbReference type="Gene3D" id="3.40.50.720">
    <property type="entry name" value="NAD(P)-binding Rossmann-like Domain"/>
    <property type="match status" value="1"/>
</dbReference>
<feature type="domain" description="Dihydrodipicolinate reductase N-terminal" evidence="13">
    <location>
        <begin position="1"/>
        <end position="103"/>
    </location>
</feature>
<evidence type="ECO:0000256" key="9">
    <source>
        <dbReference type="ARBA" id="ARBA00038983"/>
    </source>
</evidence>
<organism evidence="15 16">
    <name type="scientific">Candidatus Enterocola intestinipullorum</name>
    <dbReference type="NCBI Taxonomy" id="2840783"/>
    <lineage>
        <taxon>Bacteria</taxon>
        <taxon>Pseudomonadati</taxon>
        <taxon>Bacteroidota</taxon>
        <taxon>Bacteroidia</taxon>
        <taxon>Bacteroidales</taxon>
        <taxon>Candidatus Enterocola</taxon>
    </lineage>
</organism>
<dbReference type="PANTHER" id="PTHR20836:SF0">
    <property type="entry name" value="4-HYDROXY-TETRAHYDRODIPICOLINATE REDUCTASE 1, CHLOROPLASTIC-RELATED"/>
    <property type="match status" value="1"/>
</dbReference>
<dbReference type="SUPFAM" id="SSF55347">
    <property type="entry name" value="Glyceraldehyde-3-phosphate dehydrogenase-like, C-terminal domain"/>
    <property type="match status" value="1"/>
</dbReference>
<comment type="pathway">
    <text evidence="8 12">Amino-acid biosynthesis; L-lysine biosynthesis via DAP pathway; (S)-tetrahydrodipicolinate from L-aspartate: step 4/4.</text>
</comment>
<evidence type="ECO:0000256" key="10">
    <source>
        <dbReference type="ARBA" id="ARBA00049080"/>
    </source>
</evidence>
<feature type="binding site" evidence="12">
    <location>
        <begin position="100"/>
        <end position="103"/>
    </location>
    <ligand>
        <name>NAD(+)</name>
        <dbReference type="ChEBI" id="CHEBI:57540"/>
    </ligand>
</feature>
<name>A0A9D9HEV1_9BACT</name>
<feature type="active site" description="Proton donor/acceptor" evidence="12">
    <location>
        <position position="135"/>
    </location>
</feature>
<dbReference type="GO" id="GO:0050661">
    <property type="term" value="F:NADP binding"/>
    <property type="evidence" value="ECO:0007669"/>
    <property type="project" value="UniProtKB-UniRule"/>
</dbReference>
<dbReference type="PIRSF" id="PIRSF000161">
    <property type="entry name" value="DHPR"/>
    <property type="match status" value="1"/>
</dbReference>
<feature type="binding site" evidence="12">
    <location>
        <position position="136"/>
    </location>
    <ligand>
        <name>(S)-2,3,4,5-tetrahydrodipicolinate</name>
        <dbReference type="ChEBI" id="CHEBI:16845"/>
    </ligand>
</feature>
<feature type="binding site" evidence="12">
    <location>
        <begin position="145"/>
        <end position="146"/>
    </location>
    <ligand>
        <name>(S)-2,3,4,5-tetrahydrodipicolinate</name>
        <dbReference type="ChEBI" id="CHEBI:16845"/>
    </ligand>
</feature>
<dbReference type="GO" id="GO:0051287">
    <property type="term" value="F:NAD binding"/>
    <property type="evidence" value="ECO:0007669"/>
    <property type="project" value="UniProtKB-UniRule"/>
</dbReference>
<gene>
    <name evidence="12 15" type="primary">dapB</name>
    <name evidence="15" type="ORF">IAC32_07210</name>
</gene>
<evidence type="ECO:0000313" key="15">
    <source>
        <dbReference type="EMBL" id="MBO8447513.1"/>
    </source>
</evidence>
<dbReference type="SUPFAM" id="SSF51735">
    <property type="entry name" value="NAD(P)-binding Rossmann-fold domains"/>
    <property type="match status" value="1"/>
</dbReference>
<comment type="caution">
    <text evidence="15">The sequence shown here is derived from an EMBL/GenBank/DDBJ whole genome shotgun (WGS) entry which is preliminary data.</text>
</comment>
<evidence type="ECO:0000256" key="4">
    <source>
        <dbReference type="ARBA" id="ARBA00022915"/>
    </source>
</evidence>
<feature type="active site" description="Proton donor" evidence="12">
    <location>
        <position position="139"/>
    </location>
</feature>
<dbReference type="InterPro" id="IPR036291">
    <property type="entry name" value="NAD(P)-bd_dom_sf"/>
</dbReference>
<keyword evidence="2 12" id="KW-0028">Amino-acid biosynthesis</keyword>
<dbReference type="InterPro" id="IPR022663">
    <property type="entry name" value="DapB_C"/>
</dbReference>
<dbReference type="HAMAP" id="MF_00102">
    <property type="entry name" value="DapB"/>
    <property type="match status" value="1"/>
</dbReference>
<comment type="catalytic activity">
    <reaction evidence="11 12">
        <text>(S)-2,3,4,5-tetrahydrodipicolinate + NAD(+) + H2O = (2S,4S)-4-hydroxy-2,3,4,5-tetrahydrodipicolinate + NADH + H(+)</text>
        <dbReference type="Rhea" id="RHEA:35323"/>
        <dbReference type="ChEBI" id="CHEBI:15377"/>
        <dbReference type="ChEBI" id="CHEBI:15378"/>
        <dbReference type="ChEBI" id="CHEBI:16845"/>
        <dbReference type="ChEBI" id="CHEBI:57540"/>
        <dbReference type="ChEBI" id="CHEBI:57945"/>
        <dbReference type="ChEBI" id="CHEBI:67139"/>
        <dbReference type="EC" id="1.17.1.8"/>
    </reaction>
</comment>
<dbReference type="CDD" id="cd02274">
    <property type="entry name" value="DHDPR_N"/>
    <property type="match status" value="1"/>
</dbReference>